<dbReference type="Proteomes" id="UP000264820">
    <property type="component" value="Unplaced"/>
</dbReference>
<evidence type="ECO:0000256" key="2">
    <source>
        <dbReference type="ARBA" id="ARBA00022832"/>
    </source>
</evidence>
<feature type="domain" description="BAAT/Acyl-CoA thioester hydrolase C-terminal" evidence="5">
    <location>
        <begin position="202"/>
        <end position="409"/>
    </location>
</feature>
<dbReference type="GeneTree" id="ENSGT01010000222336"/>
<organism evidence="6 7">
    <name type="scientific">Hippocampus comes</name>
    <name type="common">Tiger tail seahorse</name>
    <dbReference type="NCBI Taxonomy" id="109280"/>
    <lineage>
        <taxon>Eukaryota</taxon>
        <taxon>Metazoa</taxon>
        <taxon>Chordata</taxon>
        <taxon>Craniata</taxon>
        <taxon>Vertebrata</taxon>
        <taxon>Euteleostomi</taxon>
        <taxon>Actinopterygii</taxon>
        <taxon>Neopterygii</taxon>
        <taxon>Teleostei</taxon>
        <taxon>Neoteleostei</taxon>
        <taxon>Acanthomorphata</taxon>
        <taxon>Syngnathiaria</taxon>
        <taxon>Syngnathiformes</taxon>
        <taxon>Syngnathoidei</taxon>
        <taxon>Syngnathidae</taxon>
        <taxon>Hippocampus</taxon>
    </lineage>
</organism>
<dbReference type="InterPro" id="IPR029058">
    <property type="entry name" value="AB_hydrolase_fold"/>
</dbReference>
<dbReference type="InterPro" id="IPR016662">
    <property type="entry name" value="Acyl-CoA_thioEstase_long-chain"/>
</dbReference>
<dbReference type="STRING" id="109280.ENSHCOP00000004122"/>
<dbReference type="FunFam" id="3.40.50.1820:FF:000024">
    <property type="entry name" value="acyl-coenzyme A thioesterase 4"/>
    <property type="match status" value="1"/>
</dbReference>
<evidence type="ECO:0000256" key="1">
    <source>
        <dbReference type="ARBA" id="ARBA00006538"/>
    </source>
</evidence>
<keyword evidence="2" id="KW-0443">Lipid metabolism</keyword>
<evidence type="ECO:0000313" key="6">
    <source>
        <dbReference type="Ensembl" id="ENSHCOP00000004122.1"/>
    </source>
</evidence>
<dbReference type="Gene3D" id="2.60.40.2240">
    <property type="entry name" value="Acyl-CoA thioester hydrolase/BAAT N-terminal domain"/>
    <property type="match status" value="1"/>
</dbReference>
<feature type="active site" description="Charge relay system" evidence="3">
    <location>
        <position position="230"/>
    </location>
</feature>
<evidence type="ECO:0000313" key="7">
    <source>
        <dbReference type="Proteomes" id="UP000264820"/>
    </source>
</evidence>
<dbReference type="GO" id="GO:0006631">
    <property type="term" value="P:fatty acid metabolic process"/>
    <property type="evidence" value="ECO:0007669"/>
    <property type="project" value="UniProtKB-KW"/>
</dbReference>
<dbReference type="GO" id="GO:0006637">
    <property type="term" value="P:acyl-CoA metabolic process"/>
    <property type="evidence" value="ECO:0007669"/>
    <property type="project" value="InterPro"/>
</dbReference>
<feature type="active site" description="Charge relay system" evidence="3">
    <location>
        <position position="324"/>
    </location>
</feature>
<dbReference type="Gene3D" id="3.40.50.1820">
    <property type="entry name" value="alpha/beta hydrolase"/>
    <property type="match status" value="1"/>
</dbReference>
<keyword evidence="7" id="KW-1185">Reference proteome</keyword>
<dbReference type="PIRSF" id="PIRSF016521">
    <property type="entry name" value="Acyl-CoA_hydro"/>
    <property type="match status" value="1"/>
</dbReference>
<dbReference type="InterPro" id="IPR006862">
    <property type="entry name" value="Thio_Ohase/aa_AcTrfase"/>
</dbReference>
<dbReference type="InterPro" id="IPR042490">
    <property type="entry name" value="Thio_Ohase/BAAT_N"/>
</dbReference>
<dbReference type="InterPro" id="IPR014940">
    <property type="entry name" value="BAAT_C"/>
</dbReference>
<comment type="similarity">
    <text evidence="1">Belongs to the C/M/P thioester hydrolase family.</text>
</comment>
<dbReference type="Pfam" id="PF08840">
    <property type="entry name" value="BAAT_C"/>
    <property type="match status" value="1"/>
</dbReference>
<keyword evidence="2" id="KW-0276">Fatty acid metabolism</keyword>
<evidence type="ECO:0000259" key="5">
    <source>
        <dbReference type="Pfam" id="PF08840"/>
    </source>
</evidence>
<feature type="domain" description="Acyl-CoA thioester hydrolase/bile acid-CoA amino acid N-acetyltransferase" evidence="4">
    <location>
        <begin position="17"/>
        <end position="139"/>
    </location>
</feature>
<dbReference type="SUPFAM" id="SSF53474">
    <property type="entry name" value="alpha/beta-Hydrolases"/>
    <property type="match status" value="1"/>
</dbReference>
<dbReference type="AlphaFoldDB" id="A0A3Q2XJT5"/>
<dbReference type="RefSeq" id="XP_019738680.1">
    <property type="nucleotide sequence ID" value="XM_019883121.1"/>
</dbReference>
<feature type="active site" description="Charge relay system" evidence="3">
    <location>
        <position position="358"/>
    </location>
</feature>
<dbReference type="PANTHER" id="PTHR10824">
    <property type="entry name" value="ACYL-COENZYME A THIOESTERASE-RELATED"/>
    <property type="match status" value="1"/>
</dbReference>
<dbReference type="RefSeq" id="XP_019738681.1">
    <property type="nucleotide sequence ID" value="XM_019883122.1"/>
</dbReference>
<accession>A0A3Q2XJT5</accession>
<dbReference type="Ensembl" id="ENSHCOT00000007583.1">
    <property type="protein sequence ID" value="ENSHCOP00000004122.1"/>
    <property type="gene ID" value="ENSHCOG00000005567.1"/>
</dbReference>
<dbReference type="OrthoDB" id="6347013at2759"/>
<sequence>MAQIRLKILPSARCLFDKLVQVKVEGLAPHKQVELRSRLVDDKGVIFKASALYQADEKGLVDVSSTPSLGGSYTGVEPMGLWWSMRPDTPHKKLVKKNVLSPTLVEIAVHNGGTGEKIASEINEREYMTEGMRRIPVQEGRVRGVLFIPPGKGPFPGILDLYTLGGGLNEQRASLLANKGFVVLALAYYGYQDLPKNPKNLDLEYFEEAANFLQKHPEVRGPGIGVISMSHSGALALSMASFFSGITATVCINGCSGNTVIPLHYKDSVIPPLRPVLWKTRIRRSWLIDIRDVTPDPTLKKNRASLIPIERANCHFLFAASEDDRNWNSAFFARQAADILKCHGKESFQVVSYPKAGHFLEVPHMPFCPSSFHAAVGRAVAFGGEPKAHSEAQLDLWECVQEFFKRHLNNTRAY</sequence>
<proteinExistence type="inferred from homology"/>
<reference evidence="6" key="2">
    <citation type="submission" date="2025-09" db="UniProtKB">
        <authorList>
            <consortium name="Ensembl"/>
        </authorList>
    </citation>
    <scope>IDENTIFICATION</scope>
</reference>
<dbReference type="KEGG" id="hcq:109523747"/>
<dbReference type="FunFam" id="2.60.40.2240:FF:000001">
    <property type="entry name" value="acyl-coenzyme A thioesterase 4"/>
    <property type="match status" value="1"/>
</dbReference>
<dbReference type="GeneID" id="109523747"/>
<dbReference type="PANTHER" id="PTHR10824:SF17">
    <property type="entry name" value="ACYL-COENZYME A THIOESTERASE 6"/>
    <property type="match status" value="1"/>
</dbReference>
<name>A0A3Q2XJT5_HIPCM</name>
<dbReference type="Pfam" id="PF04775">
    <property type="entry name" value="Bile_Hydr_Trans"/>
    <property type="match status" value="1"/>
</dbReference>
<protein>
    <submittedName>
        <fullName evidence="6">Acyl-coenzyme A thioesterase 1-like</fullName>
    </submittedName>
</protein>
<dbReference type="GO" id="GO:0047617">
    <property type="term" value="F:fatty acyl-CoA hydrolase activity"/>
    <property type="evidence" value="ECO:0007669"/>
    <property type="project" value="TreeGrafter"/>
</dbReference>
<evidence type="ECO:0000259" key="4">
    <source>
        <dbReference type="Pfam" id="PF04775"/>
    </source>
</evidence>
<evidence type="ECO:0000256" key="3">
    <source>
        <dbReference type="PIRSR" id="PIRSR016521-1"/>
    </source>
</evidence>
<reference evidence="6" key="1">
    <citation type="submission" date="2025-08" db="UniProtKB">
        <authorList>
            <consortium name="Ensembl"/>
        </authorList>
    </citation>
    <scope>IDENTIFICATION</scope>
</reference>